<evidence type="ECO:0000313" key="4">
    <source>
        <dbReference type="EMBL" id="KAL3791148.1"/>
    </source>
</evidence>
<dbReference type="EMBL" id="JABMIG020000117">
    <property type="protein sequence ID" value="KAL3791148.1"/>
    <property type="molecule type" value="Genomic_DNA"/>
</dbReference>
<dbReference type="InterPro" id="IPR013584">
    <property type="entry name" value="RAP"/>
</dbReference>
<evidence type="ECO:0000256" key="1">
    <source>
        <dbReference type="SAM" id="MobiDB-lite"/>
    </source>
</evidence>
<sequence length="908" mass="103802">MRAIISNFKRRRLLSLDSNLAGKPVYVAILYIALFSLHVRRLDVEALLFHSPPMMWNYRPRGLGNQKSFKPQRIQCHNDSFMLKSPRLSSLHSTNAANLSTNESNNARRYRESKKRNVNNKRMPSTNNSFRHPWDADFCTSLRTQAKIQSAASTTKGYLDTVQHANVILQTLLNSPPTECNAANMVCALTLSAKTLGEKRIRGAKVKVSDEFEQSLSEALGILQMLVDDQKLSPRQLCNAAWAVAKHVEYEESIFSRKAGKIVFVNDDGKRYSTWDTRKQHLDVGTEKLIDQLFDSMALSMIDHLEMIRSKYWRDKKTVQTGELCMLLWAYASSKPRDRPPGWEQPRRIERFFTDADKLTNVKCGNNNSQKGDLVTFLHLCTETSERSTVLAVEESDSGSSPESITSRLFDSAAIAFCRGEGAAVLELSVNSSMPMLRNCAWNELSSVAWSFATRGACGTKESDAMMTFLAREATRRLKLALQAPPILTGGKRNQYCKVLPRDVVQIAWALGTMESDNVSVGNALVYLVDAINNYWIAHNESTEKYRQLRYWKCADLVQLASALAHGRLDNRSVLTAIYDESLRRLRSEQTCFSTSELSILLWVQARLNLTEKYGSVFGEFPVALCREVLNRMKTHAKAGSEAFSSLFSMQMIGLQSQEQANLAWSFTILQNYNDDIILLLQTIFHAASSQTEGSIQLEHAHQLWQAYFILSSDCPDAIKFVPREFSEYLEQKWKIEKGRRKRSSSRHRIISRTLELMRVAHRNEYKEDVDVAIVLDDDTSFTHKAQKQISEHDEERARLKIAVEFDGPHHFTAMASTRDDLELIEKGAKIVPRVLGHTVLKYRMLKKKGWTVVRIPYFEFDKIPHWASMERQRYLQRCLKTHKEIRFSGVDVSEYQAIPQTRHSRFD</sequence>
<protein>
    <recommendedName>
        <fullName evidence="3">RAP domain-containing protein</fullName>
    </recommendedName>
</protein>
<feature type="transmembrane region" description="Helical" evidence="2">
    <location>
        <begin position="20"/>
        <end position="39"/>
    </location>
</feature>
<evidence type="ECO:0000259" key="3">
    <source>
        <dbReference type="PROSITE" id="PS51286"/>
    </source>
</evidence>
<keyword evidence="2" id="KW-1133">Transmembrane helix</keyword>
<dbReference type="PROSITE" id="PS51286">
    <property type="entry name" value="RAP"/>
    <property type="match status" value="1"/>
</dbReference>
<feature type="region of interest" description="Disordered" evidence="1">
    <location>
        <begin position="92"/>
        <end position="127"/>
    </location>
</feature>
<keyword evidence="5" id="KW-1185">Reference proteome</keyword>
<dbReference type="SMART" id="SM00952">
    <property type="entry name" value="RAP"/>
    <property type="match status" value="1"/>
</dbReference>
<keyword evidence="2" id="KW-0812">Transmembrane</keyword>
<gene>
    <name evidence="4" type="ORF">HJC23_000568</name>
</gene>
<evidence type="ECO:0000313" key="5">
    <source>
        <dbReference type="Proteomes" id="UP001516023"/>
    </source>
</evidence>
<reference evidence="4 5" key="1">
    <citation type="journal article" date="2020" name="G3 (Bethesda)">
        <title>Improved Reference Genome for Cyclotella cryptica CCMP332, a Model for Cell Wall Morphogenesis, Salinity Adaptation, and Lipid Production in Diatoms (Bacillariophyta).</title>
        <authorList>
            <person name="Roberts W.R."/>
            <person name="Downey K.M."/>
            <person name="Ruck E.C."/>
            <person name="Traller J.C."/>
            <person name="Alverson A.J."/>
        </authorList>
    </citation>
    <scope>NUCLEOTIDE SEQUENCE [LARGE SCALE GENOMIC DNA]</scope>
    <source>
        <strain evidence="4 5">CCMP332</strain>
    </source>
</reference>
<name>A0ABD3PTL3_9STRA</name>
<organism evidence="4 5">
    <name type="scientific">Cyclotella cryptica</name>
    <dbReference type="NCBI Taxonomy" id="29204"/>
    <lineage>
        <taxon>Eukaryota</taxon>
        <taxon>Sar</taxon>
        <taxon>Stramenopiles</taxon>
        <taxon>Ochrophyta</taxon>
        <taxon>Bacillariophyta</taxon>
        <taxon>Coscinodiscophyceae</taxon>
        <taxon>Thalassiosirophycidae</taxon>
        <taxon>Stephanodiscales</taxon>
        <taxon>Stephanodiscaceae</taxon>
        <taxon>Cyclotella</taxon>
    </lineage>
</organism>
<dbReference type="PANTHER" id="PTHR21228:SF40">
    <property type="entry name" value="LD45607P"/>
    <property type="match status" value="1"/>
</dbReference>
<dbReference type="InterPro" id="IPR050870">
    <property type="entry name" value="FAST_kinase"/>
</dbReference>
<dbReference type="Proteomes" id="UP001516023">
    <property type="component" value="Unassembled WGS sequence"/>
</dbReference>
<accession>A0ABD3PTL3</accession>
<proteinExistence type="predicted"/>
<keyword evidence="2" id="KW-0472">Membrane</keyword>
<dbReference type="Pfam" id="PF08373">
    <property type="entry name" value="RAP"/>
    <property type="match status" value="1"/>
</dbReference>
<feature type="domain" description="RAP" evidence="3">
    <location>
        <begin position="802"/>
        <end position="878"/>
    </location>
</feature>
<comment type="caution">
    <text evidence="4">The sequence shown here is derived from an EMBL/GenBank/DDBJ whole genome shotgun (WGS) entry which is preliminary data.</text>
</comment>
<evidence type="ECO:0000256" key="2">
    <source>
        <dbReference type="SAM" id="Phobius"/>
    </source>
</evidence>
<dbReference type="PANTHER" id="PTHR21228">
    <property type="entry name" value="FAST LEU-RICH DOMAIN-CONTAINING"/>
    <property type="match status" value="1"/>
</dbReference>
<dbReference type="AlphaFoldDB" id="A0ABD3PTL3"/>
<feature type="compositionally biased region" description="Polar residues" evidence="1">
    <location>
        <begin position="92"/>
        <end position="107"/>
    </location>
</feature>